<comment type="caution">
    <text evidence="1">The sequence shown here is derived from an EMBL/GenBank/DDBJ whole genome shotgun (WGS) entry which is preliminary data.</text>
</comment>
<evidence type="ECO:0000313" key="1">
    <source>
        <dbReference type="EMBL" id="MFD2966413.1"/>
    </source>
</evidence>
<dbReference type="RefSeq" id="WP_320184202.1">
    <property type="nucleotide sequence ID" value="NZ_CP138332.1"/>
</dbReference>
<reference evidence="2" key="1">
    <citation type="journal article" date="2019" name="Int. J. Syst. Evol. Microbiol.">
        <title>The Global Catalogue of Microorganisms (GCM) 10K type strain sequencing project: providing services to taxonomists for standard genome sequencing and annotation.</title>
        <authorList>
            <consortium name="The Broad Institute Genomics Platform"/>
            <consortium name="The Broad Institute Genome Sequencing Center for Infectious Disease"/>
            <person name="Wu L."/>
            <person name="Ma J."/>
        </authorList>
    </citation>
    <scope>NUCLEOTIDE SEQUENCE [LARGE SCALE GENOMIC DNA]</scope>
    <source>
        <strain evidence="2">KCTC 22814</strain>
    </source>
</reference>
<evidence type="ECO:0000313" key="2">
    <source>
        <dbReference type="Proteomes" id="UP001597525"/>
    </source>
</evidence>
<sequence length="91" mass="10439">MERKDLRKTGEPILTTKTIQGLYSASYYLVKHQDKIVGVGLFHNGNEDCTLALIENKKGEKLMLGHFAEGYPVPDQEFFELNKIYDWAFGK</sequence>
<keyword evidence="2" id="KW-1185">Reference proteome</keyword>
<accession>A0ABW6BA35</accession>
<proteinExistence type="predicted"/>
<gene>
    <name evidence="1" type="ORF">ACFS7Y_03395</name>
</gene>
<name>A0ABW6BA35_9SPHI</name>
<organism evidence="1 2">
    <name type="scientific">Sphingobacterium bambusae</name>
    <dbReference type="NCBI Taxonomy" id="662858"/>
    <lineage>
        <taxon>Bacteria</taxon>
        <taxon>Pseudomonadati</taxon>
        <taxon>Bacteroidota</taxon>
        <taxon>Sphingobacteriia</taxon>
        <taxon>Sphingobacteriales</taxon>
        <taxon>Sphingobacteriaceae</taxon>
        <taxon>Sphingobacterium</taxon>
    </lineage>
</organism>
<dbReference type="Proteomes" id="UP001597525">
    <property type="component" value="Unassembled WGS sequence"/>
</dbReference>
<dbReference type="EMBL" id="JBHUPB010000003">
    <property type="protein sequence ID" value="MFD2966413.1"/>
    <property type="molecule type" value="Genomic_DNA"/>
</dbReference>
<protein>
    <submittedName>
        <fullName evidence="1">Uncharacterized protein</fullName>
    </submittedName>
</protein>